<protein>
    <submittedName>
        <fullName evidence="5">HAD-IB family hydrolase</fullName>
    </submittedName>
</protein>
<keyword evidence="4" id="KW-0460">Magnesium</keyword>
<dbReference type="RefSeq" id="WP_386429253.1">
    <property type="nucleotide sequence ID" value="NZ_JBHSBB010000010.1"/>
</dbReference>
<dbReference type="PANTHER" id="PTHR43344">
    <property type="entry name" value="PHOSPHOSERINE PHOSPHATASE"/>
    <property type="match status" value="1"/>
</dbReference>
<gene>
    <name evidence="5" type="ORF">ACFO3J_12800</name>
</gene>
<keyword evidence="2" id="KW-0479">Metal-binding</keyword>
<evidence type="ECO:0000256" key="1">
    <source>
        <dbReference type="ARBA" id="ARBA00009184"/>
    </source>
</evidence>
<dbReference type="SUPFAM" id="SSF56784">
    <property type="entry name" value="HAD-like"/>
    <property type="match status" value="1"/>
</dbReference>
<keyword evidence="6" id="KW-1185">Reference proteome</keyword>
<dbReference type="Pfam" id="PF12710">
    <property type="entry name" value="HAD"/>
    <property type="match status" value="1"/>
</dbReference>
<evidence type="ECO:0000256" key="2">
    <source>
        <dbReference type="ARBA" id="ARBA00022723"/>
    </source>
</evidence>
<dbReference type="NCBIfam" id="TIGR01488">
    <property type="entry name" value="HAD-SF-IB"/>
    <property type="match status" value="1"/>
</dbReference>
<reference evidence="6" key="1">
    <citation type="journal article" date="2019" name="Int. J. Syst. Evol. Microbiol.">
        <title>The Global Catalogue of Microorganisms (GCM) 10K type strain sequencing project: providing services to taxonomists for standard genome sequencing and annotation.</title>
        <authorList>
            <consortium name="The Broad Institute Genomics Platform"/>
            <consortium name="The Broad Institute Genome Sequencing Center for Infectious Disease"/>
            <person name="Wu L."/>
            <person name="Ma J."/>
        </authorList>
    </citation>
    <scope>NUCLEOTIDE SEQUENCE [LARGE SCALE GENOMIC DNA]</scope>
    <source>
        <strain evidence="6">CGMCC 4.7237</strain>
    </source>
</reference>
<dbReference type="Gene3D" id="3.40.50.1000">
    <property type="entry name" value="HAD superfamily/HAD-like"/>
    <property type="match status" value="1"/>
</dbReference>
<dbReference type="PANTHER" id="PTHR43344:SF13">
    <property type="entry name" value="PHOSPHATASE RV3661-RELATED"/>
    <property type="match status" value="1"/>
</dbReference>
<evidence type="ECO:0000313" key="6">
    <source>
        <dbReference type="Proteomes" id="UP001595765"/>
    </source>
</evidence>
<dbReference type="NCBIfam" id="TIGR01490">
    <property type="entry name" value="HAD-SF-IB-hyp1"/>
    <property type="match status" value="1"/>
</dbReference>
<dbReference type="Gene3D" id="1.20.1440.100">
    <property type="entry name" value="SG protein - dephosphorylation function"/>
    <property type="match status" value="1"/>
</dbReference>
<dbReference type="InterPro" id="IPR006385">
    <property type="entry name" value="HAD_hydro_SerB1"/>
</dbReference>
<accession>A0ABV8HN79</accession>
<sequence>MNSAAFFDVDDTLITVTSIFRFLEFHLAAAGRPPAEYRAVRQRLRAMGAAGAQRAELLAEYYRVFEGEEEAAVAASGRRWFAAELAAGGLFHPRAVECFRSHAAAGHRTVLVSGAFPPCLDPLAAHLGADAVLCSRPLVEDGRYTGTIGAPMIGAVKAAALRAEAAAHGIDLAVSAAYGDHVSDLPMLELVGDPAVVGDDPVLAAHAARRGWRHLVAHQRQPA</sequence>
<proteinExistence type="inferred from homology"/>
<dbReference type="GO" id="GO:0016787">
    <property type="term" value="F:hydrolase activity"/>
    <property type="evidence" value="ECO:0007669"/>
    <property type="project" value="UniProtKB-KW"/>
</dbReference>
<evidence type="ECO:0000256" key="4">
    <source>
        <dbReference type="ARBA" id="ARBA00022842"/>
    </source>
</evidence>
<dbReference type="InterPro" id="IPR050582">
    <property type="entry name" value="HAD-like_SerB"/>
</dbReference>
<comment type="similarity">
    <text evidence="1">Belongs to the HAD-like hydrolase superfamily. SerB family.</text>
</comment>
<evidence type="ECO:0000256" key="3">
    <source>
        <dbReference type="ARBA" id="ARBA00022801"/>
    </source>
</evidence>
<evidence type="ECO:0000313" key="5">
    <source>
        <dbReference type="EMBL" id="MFC4032357.1"/>
    </source>
</evidence>
<dbReference type="InterPro" id="IPR036412">
    <property type="entry name" value="HAD-like_sf"/>
</dbReference>
<dbReference type="InterPro" id="IPR023214">
    <property type="entry name" value="HAD_sf"/>
</dbReference>
<dbReference type="Proteomes" id="UP001595765">
    <property type="component" value="Unassembled WGS sequence"/>
</dbReference>
<dbReference type="EMBL" id="JBHSBB010000010">
    <property type="protein sequence ID" value="MFC4032357.1"/>
    <property type="molecule type" value="Genomic_DNA"/>
</dbReference>
<keyword evidence="3 5" id="KW-0378">Hydrolase</keyword>
<comment type="caution">
    <text evidence="5">The sequence shown here is derived from an EMBL/GenBank/DDBJ whole genome shotgun (WGS) entry which is preliminary data.</text>
</comment>
<name>A0ABV8HN79_9ACTN</name>
<organism evidence="5 6">
    <name type="scientific">Streptomyces polygonati</name>
    <dbReference type="NCBI Taxonomy" id="1617087"/>
    <lineage>
        <taxon>Bacteria</taxon>
        <taxon>Bacillati</taxon>
        <taxon>Actinomycetota</taxon>
        <taxon>Actinomycetes</taxon>
        <taxon>Kitasatosporales</taxon>
        <taxon>Streptomycetaceae</taxon>
        <taxon>Streptomyces</taxon>
    </lineage>
</organism>